<evidence type="ECO:0000256" key="1">
    <source>
        <dbReference type="SAM" id="SignalP"/>
    </source>
</evidence>
<proteinExistence type="predicted"/>
<feature type="signal peptide" evidence="1">
    <location>
        <begin position="1"/>
        <end position="25"/>
    </location>
</feature>
<sequence length="310" mass="33561">MLIEKSRLSLAAASAIWLAGIQAVAATPASEGKIDSGDVALHYRLLNAEAEATPLLILHGAFMSGGEMEPLAARFADRPVILLDQRAHGRSGDSDADLTYPQLGDDAARVVEKLGYERADVLGYSMGGGAALQMAIRHPERIGKLVILSATYRRDGWYPEVLEGIGGLTVEFMQSTPMGDEYRRLSPTPDGFARYFERVKKLNFEEQDIPDDQMRALEAPTMVIIGDADGVRPEHALQMFLLRGGGDVQAAAMGMSVDVPKARLLILPATTHLGLLASEDDIARHVSAFLDDVPPPLPEAYAKAFEDTKH</sequence>
<dbReference type="Pfam" id="PF00561">
    <property type="entry name" value="Abhydrolase_1"/>
    <property type="match status" value="1"/>
</dbReference>
<reference evidence="3" key="1">
    <citation type="submission" date="2020-08" db="EMBL/GenBank/DDBJ databases">
        <title>Paracoccus amoyensis sp. nov., isolated from the surface seawater at coast of Xiamen, Fujian.</title>
        <authorList>
            <person name="Lyu L."/>
        </authorList>
    </citation>
    <scope>NUCLEOTIDE SEQUENCE</scope>
    <source>
        <strain evidence="3">11-3</strain>
    </source>
</reference>
<dbReference type="InterPro" id="IPR050471">
    <property type="entry name" value="AB_hydrolase"/>
</dbReference>
<dbReference type="Proteomes" id="UP000608594">
    <property type="component" value="Unassembled WGS sequence"/>
</dbReference>
<dbReference type="PANTHER" id="PTHR43433">
    <property type="entry name" value="HYDROLASE, ALPHA/BETA FOLD FAMILY PROTEIN"/>
    <property type="match status" value="1"/>
</dbReference>
<keyword evidence="4" id="KW-1185">Reference proteome</keyword>
<keyword evidence="3" id="KW-0378">Hydrolase</keyword>
<dbReference type="GO" id="GO:0016787">
    <property type="term" value="F:hydrolase activity"/>
    <property type="evidence" value="ECO:0007669"/>
    <property type="project" value="UniProtKB-KW"/>
</dbReference>
<evidence type="ECO:0000313" key="3">
    <source>
        <dbReference type="EMBL" id="MBC9247561.1"/>
    </source>
</evidence>
<comment type="caution">
    <text evidence="3">The sequence shown here is derived from an EMBL/GenBank/DDBJ whole genome shotgun (WGS) entry which is preliminary data.</text>
</comment>
<dbReference type="Gene3D" id="3.40.50.1820">
    <property type="entry name" value="alpha/beta hydrolase"/>
    <property type="match status" value="1"/>
</dbReference>
<feature type="domain" description="AB hydrolase-1" evidence="2">
    <location>
        <begin position="54"/>
        <end position="168"/>
    </location>
</feature>
<dbReference type="InterPro" id="IPR000073">
    <property type="entry name" value="AB_hydrolase_1"/>
</dbReference>
<dbReference type="EMBL" id="JACOQL010000004">
    <property type="protein sequence ID" value="MBC9247561.1"/>
    <property type="molecule type" value="Genomic_DNA"/>
</dbReference>
<feature type="chain" id="PRO_5037839707" evidence="1">
    <location>
        <begin position="26"/>
        <end position="310"/>
    </location>
</feature>
<organism evidence="3 4">
    <name type="scientific">Paracoccus amoyensis</name>
    <dbReference type="NCBI Taxonomy" id="2760093"/>
    <lineage>
        <taxon>Bacteria</taxon>
        <taxon>Pseudomonadati</taxon>
        <taxon>Pseudomonadota</taxon>
        <taxon>Alphaproteobacteria</taxon>
        <taxon>Rhodobacterales</taxon>
        <taxon>Paracoccaceae</taxon>
        <taxon>Paracoccus</taxon>
    </lineage>
</organism>
<dbReference type="SUPFAM" id="SSF53474">
    <property type="entry name" value="alpha/beta-Hydrolases"/>
    <property type="match status" value="1"/>
</dbReference>
<keyword evidence="1" id="KW-0732">Signal</keyword>
<dbReference type="RefSeq" id="WP_187794063.1">
    <property type="nucleotide sequence ID" value="NZ_JACOQL010000004.1"/>
</dbReference>
<dbReference type="InterPro" id="IPR029058">
    <property type="entry name" value="AB_hydrolase_fold"/>
</dbReference>
<dbReference type="PRINTS" id="PR00111">
    <property type="entry name" value="ABHYDROLASE"/>
</dbReference>
<protein>
    <submittedName>
        <fullName evidence="3">Alpha/beta hydrolase</fullName>
    </submittedName>
</protein>
<evidence type="ECO:0000313" key="4">
    <source>
        <dbReference type="Proteomes" id="UP000608594"/>
    </source>
</evidence>
<accession>A0A926GFC9</accession>
<evidence type="ECO:0000259" key="2">
    <source>
        <dbReference type="Pfam" id="PF00561"/>
    </source>
</evidence>
<gene>
    <name evidence="3" type="ORF">H4P12_12785</name>
</gene>
<dbReference type="AlphaFoldDB" id="A0A926GFC9"/>
<dbReference type="PANTHER" id="PTHR43433:SF5">
    <property type="entry name" value="AB HYDROLASE-1 DOMAIN-CONTAINING PROTEIN"/>
    <property type="match status" value="1"/>
</dbReference>
<name>A0A926GFC9_9RHOB</name>